<gene>
    <name evidence="1" type="ORF">F1649_07590</name>
</gene>
<proteinExistence type="predicted"/>
<keyword evidence="2" id="KW-1185">Reference proteome</keyword>
<reference evidence="1 2" key="1">
    <citation type="submission" date="2019-09" db="EMBL/GenBank/DDBJ databases">
        <title>Pararcticibacter amylolyticus gen. nov., sp. nov., isolated from a rottenly hemp rope, and reclassification of Pedobacter tournemirensis as Pararcticibacter tournemirensis comb. nov.</title>
        <authorList>
            <person name="Cai Y."/>
        </authorList>
    </citation>
    <scope>NUCLEOTIDE SEQUENCE [LARGE SCALE GENOMIC DNA]</scope>
    <source>
        <strain evidence="1 2">TF5-37.2-LB10</strain>
    </source>
</reference>
<accession>A0A5M9H9X6</accession>
<protein>
    <recommendedName>
        <fullName evidence="3">DUF927 domain-containing protein</fullName>
    </recommendedName>
</protein>
<name>A0A5M9H9X6_9SPHI</name>
<evidence type="ECO:0000313" key="2">
    <source>
        <dbReference type="Proteomes" id="UP000322918"/>
    </source>
</evidence>
<organism evidence="1 2">
    <name type="scientific">Arcticibacter tournemirensis</name>
    <dbReference type="NCBI Taxonomy" id="699437"/>
    <lineage>
        <taxon>Bacteria</taxon>
        <taxon>Pseudomonadati</taxon>
        <taxon>Bacteroidota</taxon>
        <taxon>Sphingobacteriia</taxon>
        <taxon>Sphingobacteriales</taxon>
        <taxon>Sphingobacteriaceae</taxon>
        <taxon>Arcticibacter</taxon>
    </lineage>
</organism>
<dbReference type="RefSeq" id="WP_141814540.1">
    <property type="nucleotide sequence ID" value="NZ_VFPL01000001.1"/>
</dbReference>
<dbReference type="OrthoDB" id="1110431at2"/>
<evidence type="ECO:0008006" key="3">
    <source>
        <dbReference type="Google" id="ProtNLM"/>
    </source>
</evidence>
<evidence type="ECO:0000313" key="1">
    <source>
        <dbReference type="EMBL" id="KAA8483742.1"/>
    </source>
</evidence>
<sequence length="835" mass="95475">MHPIQTYIQQNKQDGILYKSSYLLRRAVTIGNLYSRLAPDFFSRGKDDPIEISQRIETVCGLISLVPGNSFAITKYAGMVGKEFKLKPADLIKRINKIIDEREDAEEGQELDENETALPKWVDAEKLYEQGFDCRVDGPNTGIYFHKGNNYLVKYTNFTMRPLIHVYAQNDLDNRRLTEVDNGFKKVVLQLPTKAFISAEVFETILGNEGNFITIDGFSKSHLNRLKAAFMKEYPTCYELKTLGWQPEGFFAFSNKIVNLKTDDSRGELVDFNEYGYADVNGTNFLSMSASSIQKEVRAEDDIYENDRYLSYYNPSVSFSEWARLMSAVYDKSGWMGVAYALVSLFRDVVFKVDNFCPLLYAYGAVQAGKSKYAESVSNLFFHEMPAFNLNQGTDFAFFSRLERFRNCPVVFNEFDENAIKEEWFRALKAAFDGEGREKGRGQKDKTKTQKINCTVVIVGQYLSSKDDNAVTTRCILEAFRENNNRTESQIANYERLKEFEKQGLGGVLVELLWHRQFIATKYPEVFGETCKEMTKSISDEGVTVKARILRNYCTTLTMVKLLNDKIAFPFSLDDFFGYCKEKIMALSSHISESDSLASFWKMVEFLLDQEVLFEGCEFKIETKSDVSIMVDRKKAEVKKFEEPKRLLFLRLDAVHPLYMEHIRRQGKNGINKETIQTYMKDQPYFIGTNKGSSFRTSKGKTSVTSSYVFDYDMIDVNLVRISADLSEERTIVGVVKYDANIQEVLGVPKVMFEVEQDLSYDTAEGKRVIKVLNIKCFAPDLDLQTSLIKGRPVTVTGNYLERQFGEKTSRSIEVTKVEINSAGPFTTAPQEAAF</sequence>
<comment type="caution">
    <text evidence="1">The sequence shown here is derived from an EMBL/GenBank/DDBJ whole genome shotgun (WGS) entry which is preliminary data.</text>
</comment>
<dbReference type="Proteomes" id="UP000322918">
    <property type="component" value="Unassembled WGS sequence"/>
</dbReference>
<dbReference type="AlphaFoldDB" id="A0A5M9H9X6"/>
<dbReference type="EMBL" id="VWNE01000010">
    <property type="protein sequence ID" value="KAA8483742.1"/>
    <property type="molecule type" value="Genomic_DNA"/>
</dbReference>